<evidence type="ECO:0000313" key="2">
    <source>
        <dbReference type="Proteomes" id="UP000789920"/>
    </source>
</evidence>
<comment type="caution">
    <text evidence="1">The sequence shown here is derived from an EMBL/GenBank/DDBJ whole genome shotgun (WGS) entry which is preliminary data.</text>
</comment>
<name>A0ACA9PN66_9GLOM</name>
<gene>
    <name evidence="1" type="ORF">RPERSI_LOCUS10749</name>
</gene>
<dbReference type="EMBL" id="CAJVQC010021577">
    <property type="protein sequence ID" value="CAG8714011.1"/>
    <property type="molecule type" value="Genomic_DNA"/>
</dbReference>
<evidence type="ECO:0000313" key="1">
    <source>
        <dbReference type="EMBL" id="CAG8714011.1"/>
    </source>
</evidence>
<reference evidence="1" key="1">
    <citation type="submission" date="2021-06" db="EMBL/GenBank/DDBJ databases">
        <authorList>
            <person name="Kallberg Y."/>
            <person name="Tangrot J."/>
            <person name="Rosling A."/>
        </authorList>
    </citation>
    <scope>NUCLEOTIDE SEQUENCE</scope>
    <source>
        <strain evidence="1">MA461A</strain>
    </source>
</reference>
<sequence>MEDSQDDEFFMFSFLSNSSQIYGDLYDTNLYNEDLESGEKFDDLDKSSEAKKKILSATTRKNEQPLNKSKGKSKCGHSFELQTSTSNLASYLCVVHQIHKPDNSKTPTFALIQTNQPTIEQTLNKSMSKHWDTPKEAGLIASYLDPQFKNLRFLNVKERTETISLLRTQIIESSDSHTCTTTGSLTKNTQEYIMSKFFDDSDTVAQSLLDTKLQLYDSLPLVPKYDLDHPEYEKDNPLLF</sequence>
<organism evidence="1 2">
    <name type="scientific">Racocetra persica</name>
    <dbReference type="NCBI Taxonomy" id="160502"/>
    <lineage>
        <taxon>Eukaryota</taxon>
        <taxon>Fungi</taxon>
        <taxon>Fungi incertae sedis</taxon>
        <taxon>Mucoromycota</taxon>
        <taxon>Glomeromycotina</taxon>
        <taxon>Glomeromycetes</taxon>
        <taxon>Diversisporales</taxon>
        <taxon>Gigasporaceae</taxon>
        <taxon>Racocetra</taxon>
    </lineage>
</organism>
<dbReference type="Proteomes" id="UP000789920">
    <property type="component" value="Unassembled WGS sequence"/>
</dbReference>
<protein>
    <submittedName>
        <fullName evidence="1">4131_t:CDS:1</fullName>
    </submittedName>
</protein>
<accession>A0ACA9PN66</accession>
<proteinExistence type="predicted"/>
<keyword evidence="2" id="KW-1185">Reference proteome</keyword>